<dbReference type="EMBL" id="DVHC01000029">
    <property type="protein sequence ID" value="HIR58948.1"/>
    <property type="molecule type" value="Genomic_DNA"/>
</dbReference>
<protein>
    <submittedName>
        <fullName evidence="1">Uncharacterized protein</fullName>
    </submittedName>
</protein>
<organism evidence="1 2">
    <name type="scientific">Candidatus Onthousia excrementipullorum</name>
    <dbReference type="NCBI Taxonomy" id="2840884"/>
    <lineage>
        <taxon>Bacteria</taxon>
        <taxon>Bacillati</taxon>
        <taxon>Bacillota</taxon>
        <taxon>Bacilli</taxon>
        <taxon>Candidatus Onthousia</taxon>
    </lineage>
</organism>
<dbReference type="AlphaFoldDB" id="A0A9D1DU13"/>
<reference evidence="1" key="2">
    <citation type="journal article" date="2021" name="PeerJ">
        <title>Extensive microbial diversity within the chicken gut microbiome revealed by metagenomics and culture.</title>
        <authorList>
            <person name="Gilroy R."/>
            <person name="Ravi A."/>
            <person name="Getino M."/>
            <person name="Pursley I."/>
            <person name="Horton D.L."/>
            <person name="Alikhan N.F."/>
            <person name="Baker D."/>
            <person name="Gharbi K."/>
            <person name="Hall N."/>
            <person name="Watson M."/>
            <person name="Adriaenssens E.M."/>
            <person name="Foster-Nyarko E."/>
            <person name="Jarju S."/>
            <person name="Secka A."/>
            <person name="Antonio M."/>
            <person name="Oren A."/>
            <person name="Chaudhuri R.R."/>
            <person name="La Ragione R."/>
            <person name="Hildebrand F."/>
            <person name="Pallen M.J."/>
        </authorList>
    </citation>
    <scope>NUCLEOTIDE SEQUENCE</scope>
    <source>
        <strain evidence="1">CHK184-20233</strain>
    </source>
</reference>
<dbReference type="Proteomes" id="UP000824232">
    <property type="component" value="Unassembled WGS sequence"/>
</dbReference>
<evidence type="ECO:0000313" key="2">
    <source>
        <dbReference type="Proteomes" id="UP000824232"/>
    </source>
</evidence>
<accession>A0A9D1DU13</accession>
<reference evidence="1" key="1">
    <citation type="submission" date="2020-10" db="EMBL/GenBank/DDBJ databases">
        <authorList>
            <person name="Gilroy R."/>
        </authorList>
    </citation>
    <scope>NUCLEOTIDE SEQUENCE</scope>
    <source>
        <strain evidence="1">CHK184-20233</strain>
    </source>
</reference>
<name>A0A9D1DU13_9FIRM</name>
<sequence>MKRLNDEDILKNNVDTISQFYILDYLKKNLNISEFNVYLVDSNKIKVTDKNDEVLYFSYDKENKNVVYEEEIKELDRTMEM</sequence>
<comment type="caution">
    <text evidence="1">The sequence shown here is derived from an EMBL/GenBank/DDBJ whole genome shotgun (WGS) entry which is preliminary data.</text>
</comment>
<proteinExistence type="predicted"/>
<evidence type="ECO:0000313" key="1">
    <source>
        <dbReference type="EMBL" id="HIR58948.1"/>
    </source>
</evidence>
<gene>
    <name evidence="1" type="ORF">IAB38_02760</name>
</gene>